<accession>A0ABQ9XVB6</accession>
<sequence>MELCKSTRLSFTETGAISVIPVPKPTESQGYSSISANCNLTPPPLPSQPYVNRQIHDWHRENATPANKAETRQLANHTQLPSHTESLLIASFPTGHERFAATILHIFLSLVTLVKEGAVFGKSETRKACRLLDKLAPGPKKLFTCGEILFDLVPSPNRTCRLFTEAMHYDSASGANAMRSFYEEIHSFMLPPLSVAIINCFIHFTTVEMIDQGLSYLRWTLLMWKDAKPEVQRRSKDIMASLREEGLDDSLELETTFSFLHTKPQRIYFGSLDVMTWLDSKSSPTPVLHKSSKKGQDAQRKTLPEQKATARFSAEQDSQMMTSFEAEQNAEEERGWDTNQKKGNGPRRQIHPIRSEKQSEMALLPRSHSLPLRDGCCRCYLLHTRRMHTFVLWEEGEGVGGVVGSETNFGAGFECCGERIPFPRENRCIVTRTGLGGSFKFAWSFGGERGFVSVGDEGRERSVLLSAADGGVCGVGEKSGRKCWSVYNESGVGFSSITDSLSSFVAHVGESTRDEEASESSDAADETCESVGGRACRSGVVPGRSLPSEGNRRMPQQLCGHILNINLRHVQSEWSVASASAGQRRATRERSGLVFANFSGIRCLLASPDCRIDPAGSVPLVGSLVCGRFVDELDFGFTTHGASEQGNFTFGAVRTLGAD</sequence>
<comment type="caution">
    <text evidence="2">The sequence shown here is derived from an EMBL/GenBank/DDBJ whole genome shotgun (WGS) entry which is preliminary data.</text>
</comment>
<name>A0ABQ9XVB6_9EUKA</name>
<organism evidence="2 3">
    <name type="scientific">Blattamonas nauphoetae</name>
    <dbReference type="NCBI Taxonomy" id="2049346"/>
    <lineage>
        <taxon>Eukaryota</taxon>
        <taxon>Metamonada</taxon>
        <taxon>Preaxostyla</taxon>
        <taxon>Oxymonadida</taxon>
        <taxon>Blattamonas</taxon>
    </lineage>
</organism>
<gene>
    <name evidence="2" type="ORF">BLNAU_9647</name>
</gene>
<keyword evidence="3" id="KW-1185">Reference proteome</keyword>
<feature type="region of interest" description="Disordered" evidence="1">
    <location>
        <begin position="284"/>
        <end position="349"/>
    </location>
</feature>
<dbReference type="EMBL" id="JARBJD010000067">
    <property type="protein sequence ID" value="KAK2955419.1"/>
    <property type="molecule type" value="Genomic_DNA"/>
</dbReference>
<evidence type="ECO:0000256" key="1">
    <source>
        <dbReference type="SAM" id="MobiDB-lite"/>
    </source>
</evidence>
<proteinExistence type="predicted"/>
<feature type="compositionally biased region" description="Basic and acidic residues" evidence="1">
    <location>
        <begin position="331"/>
        <end position="340"/>
    </location>
</feature>
<evidence type="ECO:0000313" key="3">
    <source>
        <dbReference type="Proteomes" id="UP001281761"/>
    </source>
</evidence>
<dbReference type="Proteomes" id="UP001281761">
    <property type="component" value="Unassembled WGS sequence"/>
</dbReference>
<evidence type="ECO:0000313" key="2">
    <source>
        <dbReference type="EMBL" id="KAK2955419.1"/>
    </source>
</evidence>
<reference evidence="2 3" key="1">
    <citation type="journal article" date="2022" name="bioRxiv">
        <title>Genomics of Preaxostyla Flagellates Illuminates Evolutionary Transitions and the Path Towards Mitochondrial Loss.</title>
        <authorList>
            <person name="Novak L.V.F."/>
            <person name="Treitli S.C."/>
            <person name="Pyrih J."/>
            <person name="Halakuc P."/>
            <person name="Pipaliya S.V."/>
            <person name="Vacek V."/>
            <person name="Brzon O."/>
            <person name="Soukal P."/>
            <person name="Eme L."/>
            <person name="Dacks J.B."/>
            <person name="Karnkowska A."/>
            <person name="Elias M."/>
            <person name="Hampl V."/>
        </authorList>
    </citation>
    <scope>NUCLEOTIDE SEQUENCE [LARGE SCALE GENOMIC DNA]</scope>
    <source>
        <strain evidence="2">NAU3</strain>
        <tissue evidence="2">Gut</tissue>
    </source>
</reference>
<protein>
    <submittedName>
        <fullName evidence="2">Uncharacterized protein</fullName>
    </submittedName>
</protein>
<feature type="compositionally biased region" description="Polar residues" evidence="1">
    <location>
        <begin position="315"/>
        <end position="326"/>
    </location>
</feature>
<feature type="compositionally biased region" description="Basic and acidic residues" evidence="1">
    <location>
        <begin position="294"/>
        <end position="304"/>
    </location>
</feature>